<dbReference type="InterPro" id="IPR036515">
    <property type="entry name" value="Transposase_17_sf"/>
</dbReference>
<evidence type="ECO:0000259" key="1">
    <source>
        <dbReference type="SMART" id="SM01321"/>
    </source>
</evidence>
<protein>
    <submittedName>
        <fullName evidence="2">Transposase</fullName>
    </submittedName>
</protein>
<dbReference type="AlphaFoldDB" id="C7N5X1"/>
<dbReference type="GO" id="GO:0003677">
    <property type="term" value="F:DNA binding"/>
    <property type="evidence" value="ECO:0007669"/>
    <property type="project" value="InterPro"/>
</dbReference>
<dbReference type="GO" id="GO:0006313">
    <property type="term" value="P:DNA transposition"/>
    <property type="evidence" value="ECO:0007669"/>
    <property type="project" value="InterPro"/>
</dbReference>
<dbReference type="HOGENOM" id="CLU_068226_0_2_11"/>
<organism evidence="2 3">
    <name type="scientific">Slackia heliotrinireducens (strain ATCC 29202 / DSM 20476 / NCTC 11029 / RHS 1)</name>
    <name type="common">Peptococcus heliotrinreducens</name>
    <dbReference type="NCBI Taxonomy" id="471855"/>
    <lineage>
        <taxon>Bacteria</taxon>
        <taxon>Bacillati</taxon>
        <taxon>Actinomycetota</taxon>
        <taxon>Coriobacteriia</taxon>
        <taxon>Eggerthellales</taxon>
        <taxon>Eggerthellaceae</taxon>
        <taxon>Slackia</taxon>
    </lineage>
</organism>
<dbReference type="InterPro" id="IPR002686">
    <property type="entry name" value="Transposase_17"/>
</dbReference>
<dbReference type="eggNOG" id="COG1943">
    <property type="taxonomic scope" value="Bacteria"/>
</dbReference>
<dbReference type="SUPFAM" id="SSF143422">
    <property type="entry name" value="Transposase IS200-like"/>
    <property type="match status" value="1"/>
</dbReference>
<proteinExistence type="predicted"/>
<dbReference type="Pfam" id="PF01797">
    <property type="entry name" value="Y1_Tnp"/>
    <property type="match status" value="1"/>
</dbReference>
<evidence type="ECO:0000313" key="2">
    <source>
        <dbReference type="EMBL" id="ACV22306.1"/>
    </source>
</evidence>
<dbReference type="KEGG" id="shi:Shel_12790"/>
<keyword evidence="3" id="KW-1185">Reference proteome</keyword>
<name>C7N5X1_SLAHD</name>
<reference evidence="2 3" key="1">
    <citation type="journal article" date="2009" name="Stand. Genomic Sci.">
        <title>Complete genome sequence of Slackia heliotrinireducens type strain (RHS 1).</title>
        <authorList>
            <person name="Pukall R."/>
            <person name="Lapidus A."/>
            <person name="Nolan M."/>
            <person name="Copeland A."/>
            <person name="Glavina Del Rio T."/>
            <person name="Lucas S."/>
            <person name="Chen F."/>
            <person name="Tice H."/>
            <person name="Cheng J.F."/>
            <person name="Chertkov O."/>
            <person name="Bruce D."/>
            <person name="Goodwin L."/>
            <person name="Kuske C."/>
            <person name="Brettin T."/>
            <person name="Detter J.C."/>
            <person name="Han C."/>
            <person name="Pitluck S."/>
            <person name="Pati A."/>
            <person name="Mavrommatis K."/>
            <person name="Ivanova N."/>
            <person name="Ovchinnikova G."/>
            <person name="Chen A."/>
            <person name="Palaniappan K."/>
            <person name="Schneider S."/>
            <person name="Rohde M."/>
            <person name="Chain P."/>
            <person name="D'haeseleer P."/>
            <person name="Goker M."/>
            <person name="Bristow J."/>
            <person name="Eisen J.A."/>
            <person name="Markowitz V."/>
            <person name="Kyrpides N.C."/>
            <person name="Klenk H.P."/>
            <person name="Hugenholtz P."/>
        </authorList>
    </citation>
    <scope>NUCLEOTIDE SEQUENCE [LARGE SCALE GENOMIC DNA]</scope>
    <source>
        <strain evidence="3">ATCC 29202 / DSM 20476 / NCTC 11029 / RHS 1</strain>
    </source>
</reference>
<dbReference type="GO" id="GO:0004803">
    <property type="term" value="F:transposase activity"/>
    <property type="evidence" value="ECO:0007669"/>
    <property type="project" value="InterPro"/>
</dbReference>
<evidence type="ECO:0000313" key="3">
    <source>
        <dbReference type="Proteomes" id="UP000002026"/>
    </source>
</evidence>
<dbReference type="EMBL" id="CP001684">
    <property type="protein sequence ID" value="ACV22306.1"/>
    <property type="molecule type" value="Genomic_DNA"/>
</dbReference>
<dbReference type="Gene3D" id="3.30.70.1290">
    <property type="entry name" value="Transposase IS200-like"/>
    <property type="match status" value="1"/>
</dbReference>
<dbReference type="SMART" id="SM01321">
    <property type="entry name" value="Y1_Tnp"/>
    <property type="match status" value="1"/>
</dbReference>
<dbReference type="PANTHER" id="PTHR34322">
    <property type="entry name" value="TRANSPOSASE, Y1_TNP DOMAIN-CONTAINING"/>
    <property type="match status" value="1"/>
</dbReference>
<dbReference type="PANTHER" id="PTHR34322:SF2">
    <property type="entry name" value="TRANSPOSASE IS200-LIKE DOMAIN-CONTAINING PROTEIN"/>
    <property type="match status" value="1"/>
</dbReference>
<dbReference type="RefSeq" id="WP_012798409.1">
    <property type="nucleotide sequence ID" value="NC_013165.1"/>
</dbReference>
<feature type="domain" description="Transposase IS200-like" evidence="1">
    <location>
        <begin position="2"/>
        <end position="116"/>
    </location>
</feature>
<accession>C7N5X1</accession>
<gene>
    <name evidence="2" type="ordered locus">Shel_12790</name>
</gene>
<sequence length="241" mass="27139">MSDSDIYHVVARGVGRCIIFEDDADRKKYLGILDTTREKHQLALLAWCLMDNHVHLLIKGDLTALSDGMRALDSEYAQYFNLRHGRVGHLFQGRFKSETVDTDQYFLTVLRYIHQNPVKAGMTSTCDYTWSSYQEYIGEPMRTDTGMALSMLDGVDGFVEFHRQDDPGAGCIDVNTGRCRYEGEAAIVVAKEVLAPVRIEEVAGMPREERNEALKTLKAARLSLRQIERLTGVSKTTVAKA</sequence>
<dbReference type="Proteomes" id="UP000002026">
    <property type="component" value="Chromosome"/>
</dbReference>